<organism evidence="1">
    <name type="scientific">viral metagenome</name>
    <dbReference type="NCBI Taxonomy" id="1070528"/>
    <lineage>
        <taxon>unclassified sequences</taxon>
        <taxon>metagenomes</taxon>
        <taxon>organismal metagenomes</taxon>
    </lineage>
</organism>
<dbReference type="EMBL" id="MT143688">
    <property type="protein sequence ID" value="QJB00292.1"/>
    <property type="molecule type" value="Genomic_DNA"/>
</dbReference>
<gene>
    <name evidence="1" type="ORF">MM171A00621_0007</name>
    <name evidence="2" type="ORF">MM171B00876_0005</name>
</gene>
<reference evidence="1" key="1">
    <citation type="submission" date="2020-03" db="EMBL/GenBank/DDBJ databases">
        <title>The deep terrestrial virosphere.</title>
        <authorList>
            <person name="Holmfeldt K."/>
            <person name="Nilsson E."/>
            <person name="Simone D."/>
            <person name="Lopez-Fernandez M."/>
            <person name="Wu X."/>
            <person name="de Brujin I."/>
            <person name="Lundin D."/>
            <person name="Andersson A."/>
            <person name="Bertilsson S."/>
            <person name="Dopson M."/>
        </authorList>
    </citation>
    <scope>NUCLEOTIDE SEQUENCE</scope>
    <source>
        <strain evidence="1">MM171A00621</strain>
        <strain evidence="2">MM171B00876</strain>
    </source>
</reference>
<evidence type="ECO:0000313" key="2">
    <source>
        <dbReference type="EMBL" id="QJB03161.1"/>
    </source>
</evidence>
<dbReference type="InterPro" id="IPR029063">
    <property type="entry name" value="SAM-dependent_MTases_sf"/>
</dbReference>
<dbReference type="EMBL" id="MT143828">
    <property type="protein sequence ID" value="QJB03161.1"/>
    <property type="molecule type" value="Genomic_DNA"/>
</dbReference>
<dbReference type="SUPFAM" id="SSF53335">
    <property type="entry name" value="S-adenosyl-L-methionine-dependent methyltransferases"/>
    <property type="match status" value="1"/>
</dbReference>
<accession>A0A6M3M5P0</accession>
<protein>
    <recommendedName>
        <fullName evidence="3">Exostosin GT47 domain-containing protein</fullName>
    </recommendedName>
</protein>
<name>A0A6M3M5P0_9ZZZZ</name>
<evidence type="ECO:0000313" key="1">
    <source>
        <dbReference type="EMBL" id="QJB00292.1"/>
    </source>
</evidence>
<sequence>MGSVNISTLLDPNGAHFPVLAALLQNTTGPVLELGTGNFSTPLIYFMCPNRFCISIDNNKEWYEFYRNKFGNRFHYFIHTDLISEKLEKHLFTCNEFKNTIWDVVFIDHSPAEDRVKCIELLRNRARYIIVHDTEKDAMVYNWGNIWDTFKYKYYWEFFGRNGTTIISNEPIPVRENYYDIPKPANGKIEDVKIEMPKINIDEYITGEKFEALCDIDCEKDKDWQQAIKDSTKDVLTIFCQTHKLKEFISFGKKFILISHNSDGAIEYNPIRWDSIKYNNITNQNGFTGWFGQNVNVNDSDIIPIPIGLENLYIFKKHIKQERMERLINENIPKENKMFICLNRYTNCEQRSNAYRIFKNLDWVTIQEGKNGMQDVVTYFDTMIRHKFVLCPDGNGMDTVRTWETLYMGAIPIVFRHEFTEYFAEYLPMIVIDSYTEPNPAFLNNKMKEMQNKEFNFEMLKMSYWRNQIEIRIHNSI</sequence>
<proteinExistence type="predicted"/>
<dbReference type="AlphaFoldDB" id="A0A6M3M5P0"/>
<evidence type="ECO:0008006" key="3">
    <source>
        <dbReference type="Google" id="ProtNLM"/>
    </source>
</evidence>